<keyword evidence="3" id="KW-1185">Reference proteome</keyword>
<comment type="caution">
    <text evidence="2">The sequence shown here is derived from an EMBL/GenBank/DDBJ whole genome shotgun (WGS) entry which is preliminary data.</text>
</comment>
<reference evidence="2" key="1">
    <citation type="submission" date="2021-01" db="EMBL/GenBank/DDBJ databases">
        <authorList>
            <person name="Li R."/>
            <person name="Bekaert M."/>
        </authorList>
    </citation>
    <scope>NUCLEOTIDE SEQUENCE</scope>
    <source>
        <strain evidence="2">Farmed</strain>
    </source>
</reference>
<evidence type="ECO:0000256" key="1">
    <source>
        <dbReference type="SAM" id="Phobius"/>
    </source>
</evidence>
<feature type="transmembrane region" description="Helical" evidence="1">
    <location>
        <begin position="226"/>
        <end position="253"/>
    </location>
</feature>
<dbReference type="Proteomes" id="UP000597762">
    <property type="component" value="Unassembled WGS sequence"/>
</dbReference>
<accession>A0A812CEN0</accession>
<evidence type="ECO:0000313" key="3">
    <source>
        <dbReference type="Proteomes" id="UP000597762"/>
    </source>
</evidence>
<keyword evidence="1" id="KW-0472">Membrane</keyword>
<protein>
    <submittedName>
        <fullName evidence="2">Uncharacterized protein</fullName>
    </submittedName>
</protein>
<keyword evidence="1" id="KW-1133">Transmembrane helix</keyword>
<dbReference type="AlphaFoldDB" id="A0A812CEN0"/>
<sequence>MLGAAGLFRCGRRGQPRRQRGGHSTAAQVSLSWPAVKRTAVKAVAYEHSIIIVKVVSGLFKHHAEKDAEKDAEHSRCQDTTLFHDVAMGKDTDRSLIVRLLEKLFVDRGKPTGDERIALVRPPSLGPSSAVLSLKELPGNAVVSEWFPSFSFFFLSVNFLHLADEFISCVDKFSSQLLTASDSTLYVSFLSNMVITFFYRRVSSLLIYLFIFTFSRNRRETLLSTLLSFFLSFFFFFLFFFFSFFFIFFPFFISFSFFLSFFSFISFSFFVFSFFFFFFLSFSFFFLLLFFLSFFSH</sequence>
<proteinExistence type="predicted"/>
<keyword evidence="1" id="KW-0812">Transmembrane</keyword>
<name>A0A812CEN0_ACAPH</name>
<evidence type="ECO:0000313" key="2">
    <source>
        <dbReference type="EMBL" id="CAE1260182.1"/>
    </source>
</evidence>
<organism evidence="2 3">
    <name type="scientific">Acanthosepion pharaonis</name>
    <name type="common">Pharaoh cuttlefish</name>
    <name type="synonym">Sepia pharaonis</name>
    <dbReference type="NCBI Taxonomy" id="158019"/>
    <lineage>
        <taxon>Eukaryota</taxon>
        <taxon>Metazoa</taxon>
        <taxon>Spiralia</taxon>
        <taxon>Lophotrochozoa</taxon>
        <taxon>Mollusca</taxon>
        <taxon>Cephalopoda</taxon>
        <taxon>Coleoidea</taxon>
        <taxon>Decapodiformes</taxon>
        <taxon>Sepiida</taxon>
        <taxon>Sepiina</taxon>
        <taxon>Sepiidae</taxon>
        <taxon>Acanthosepion</taxon>
    </lineage>
</organism>
<feature type="transmembrane region" description="Helical" evidence="1">
    <location>
        <begin position="197"/>
        <end position="214"/>
    </location>
</feature>
<gene>
    <name evidence="2" type="ORF">SPHA_32043</name>
</gene>
<feature type="transmembrane region" description="Helical" evidence="1">
    <location>
        <begin position="259"/>
        <end position="292"/>
    </location>
</feature>
<dbReference type="EMBL" id="CAHIKZ030001333">
    <property type="protein sequence ID" value="CAE1260182.1"/>
    <property type="molecule type" value="Genomic_DNA"/>
</dbReference>